<evidence type="ECO:0000313" key="2">
    <source>
        <dbReference type="EMBL" id="JAD40248.1"/>
    </source>
</evidence>
<name>A0A0A8ZRE2_ARUDO</name>
<dbReference type="EMBL" id="GBRH01257647">
    <property type="protein sequence ID" value="JAD40248.1"/>
    <property type="molecule type" value="Transcribed_RNA"/>
</dbReference>
<accession>A0A0A8ZRE2</accession>
<proteinExistence type="predicted"/>
<reference evidence="2" key="2">
    <citation type="journal article" date="2015" name="Data Brief">
        <title>Shoot transcriptome of the giant reed, Arundo donax.</title>
        <authorList>
            <person name="Barrero R.A."/>
            <person name="Guerrero F.D."/>
            <person name="Moolhuijzen P."/>
            <person name="Goolsby J.A."/>
            <person name="Tidwell J."/>
            <person name="Bellgard S.E."/>
            <person name="Bellgard M.I."/>
        </authorList>
    </citation>
    <scope>NUCLEOTIDE SEQUENCE</scope>
    <source>
        <tissue evidence="2">Shoot tissue taken approximately 20 cm above the soil surface</tissue>
    </source>
</reference>
<protein>
    <submittedName>
        <fullName evidence="2">Uncharacterized protein</fullName>
    </submittedName>
</protein>
<dbReference type="AlphaFoldDB" id="A0A0A8ZRE2"/>
<reference evidence="2" key="1">
    <citation type="submission" date="2014-09" db="EMBL/GenBank/DDBJ databases">
        <authorList>
            <person name="Magalhaes I.L.F."/>
            <person name="Oliveira U."/>
            <person name="Santos F.R."/>
            <person name="Vidigal T.H.D.A."/>
            <person name="Brescovit A.D."/>
            <person name="Santos A.J."/>
        </authorList>
    </citation>
    <scope>NUCLEOTIDE SEQUENCE</scope>
    <source>
        <tissue evidence="2">Shoot tissue taken approximately 20 cm above the soil surface</tissue>
    </source>
</reference>
<feature type="signal peptide" evidence="1">
    <location>
        <begin position="1"/>
        <end position="22"/>
    </location>
</feature>
<sequence length="51" mass="5954">MLILANHLHHFLLLQLIKTINPLPQLEERTNQPILNAWSSRTRWPGGSMPR</sequence>
<organism evidence="2">
    <name type="scientific">Arundo donax</name>
    <name type="common">Giant reed</name>
    <name type="synonym">Donax arundinaceus</name>
    <dbReference type="NCBI Taxonomy" id="35708"/>
    <lineage>
        <taxon>Eukaryota</taxon>
        <taxon>Viridiplantae</taxon>
        <taxon>Streptophyta</taxon>
        <taxon>Embryophyta</taxon>
        <taxon>Tracheophyta</taxon>
        <taxon>Spermatophyta</taxon>
        <taxon>Magnoliopsida</taxon>
        <taxon>Liliopsida</taxon>
        <taxon>Poales</taxon>
        <taxon>Poaceae</taxon>
        <taxon>PACMAD clade</taxon>
        <taxon>Arundinoideae</taxon>
        <taxon>Arundineae</taxon>
        <taxon>Arundo</taxon>
    </lineage>
</organism>
<evidence type="ECO:0000256" key="1">
    <source>
        <dbReference type="SAM" id="SignalP"/>
    </source>
</evidence>
<keyword evidence="1" id="KW-0732">Signal</keyword>
<feature type="chain" id="PRO_5002062329" evidence="1">
    <location>
        <begin position="23"/>
        <end position="51"/>
    </location>
</feature>